<name>A0AAE1IEX7_9HYPO</name>
<organism evidence="4 5">
    <name type="scientific">Trichoderma aggressivum f. europaeum</name>
    <dbReference type="NCBI Taxonomy" id="173218"/>
    <lineage>
        <taxon>Eukaryota</taxon>
        <taxon>Fungi</taxon>
        <taxon>Dikarya</taxon>
        <taxon>Ascomycota</taxon>
        <taxon>Pezizomycotina</taxon>
        <taxon>Sordariomycetes</taxon>
        <taxon>Hypocreomycetidae</taxon>
        <taxon>Hypocreales</taxon>
        <taxon>Hypocreaceae</taxon>
        <taxon>Trichoderma</taxon>
    </lineage>
</organism>
<dbReference type="Pfam" id="PF01557">
    <property type="entry name" value="FAA_hydrolase"/>
    <property type="match status" value="1"/>
</dbReference>
<protein>
    <recommendedName>
        <fullName evidence="3">Fumarylacetoacetase-like C-terminal domain-containing protein</fullName>
    </recommendedName>
</protein>
<evidence type="ECO:0000313" key="4">
    <source>
        <dbReference type="EMBL" id="KAK4073545.1"/>
    </source>
</evidence>
<dbReference type="EMBL" id="JAWRVG010000018">
    <property type="protein sequence ID" value="KAK4073545.1"/>
    <property type="molecule type" value="Genomic_DNA"/>
</dbReference>
<sequence length="328" mass="36109">MTPILLEGQPVWNRLIRFEDVNGQERYGEPVDDDLDVGIALHRGEDVYARIIRAESALDLSAALSEDVVQVKRVSGETYNYRTWISFVDGETDTGTAQTRGSGYYTMHWTQLPRTRQMKLSIPKTPTMFLKATETINDPSSHIVAPHCADLHDCHLDYEVELAVVIGKTCKDVSEDHAMEYVLGYMTANDVTARTHQNEVSQWDRGKGFDGFAPIGPALVSSRVIPDPSVLKLQTVLNGQVMQQGEASDMIFSIPKIVSFLSQGCTLQKGTIILTGTPCGIGVSRNPPVRLVEGDELFVTISHGLGSLTNPIAFKESTHNGHLIEARA</sequence>
<reference evidence="4" key="1">
    <citation type="submission" date="2023-11" db="EMBL/GenBank/DDBJ databases">
        <title>The genome sequences of three competitors of mushroom-forming fungi.</title>
        <authorList>
            <person name="Beijen E."/>
            <person name="Ohm R.A."/>
        </authorList>
    </citation>
    <scope>NUCLEOTIDE SEQUENCE</scope>
    <source>
        <strain evidence="4">CBS 100526</strain>
    </source>
</reference>
<dbReference type="GO" id="GO:0018773">
    <property type="term" value="F:acetylpyruvate hydrolase activity"/>
    <property type="evidence" value="ECO:0007669"/>
    <property type="project" value="TreeGrafter"/>
</dbReference>
<keyword evidence="5" id="KW-1185">Reference proteome</keyword>
<proteinExistence type="inferred from homology"/>
<dbReference type="RefSeq" id="XP_062755845.1">
    <property type="nucleotide sequence ID" value="XM_062899878.1"/>
</dbReference>
<dbReference type="AlphaFoldDB" id="A0AAE1IEX7"/>
<dbReference type="GO" id="GO:0006107">
    <property type="term" value="P:oxaloacetate metabolic process"/>
    <property type="evidence" value="ECO:0007669"/>
    <property type="project" value="UniProtKB-ARBA"/>
</dbReference>
<comment type="caution">
    <text evidence="4">The sequence shown here is derived from an EMBL/GenBank/DDBJ whole genome shotgun (WGS) entry which is preliminary data.</text>
</comment>
<gene>
    <name evidence="4" type="ORF">Triagg1_5371</name>
</gene>
<dbReference type="PANTHER" id="PTHR11820">
    <property type="entry name" value="ACYLPYRUVASE"/>
    <property type="match status" value="1"/>
</dbReference>
<dbReference type="PANTHER" id="PTHR11820:SF7">
    <property type="entry name" value="ACYLPYRUVASE FAHD1, MITOCHONDRIAL"/>
    <property type="match status" value="1"/>
</dbReference>
<comment type="similarity">
    <text evidence="1">Belongs to the FAH family.</text>
</comment>
<evidence type="ECO:0000256" key="2">
    <source>
        <dbReference type="ARBA" id="ARBA00022723"/>
    </source>
</evidence>
<dbReference type="SUPFAM" id="SSF56529">
    <property type="entry name" value="FAH"/>
    <property type="match status" value="1"/>
</dbReference>
<dbReference type="InterPro" id="IPR011234">
    <property type="entry name" value="Fumarylacetoacetase-like_C"/>
</dbReference>
<keyword evidence="2" id="KW-0479">Metal-binding</keyword>
<evidence type="ECO:0000259" key="3">
    <source>
        <dbReference type="Pfam" id="PF01557"/>
    </source>
</evidence>
<accession>A0AAE1IEX7</accession>
<dbReference type="InterPro" id="IPR036663">
    <property type="entry name" value="Fumarylacetoacetase_C_sf"/>
</dbReference>
<dbReference type="GeneID" id="87919783"/>
<evidence type="ECO:0000256" key="1">
    <source>
        <dbReference type="ARBA" id="ARBA00010211"/>
    </source>
</evidence>
<dbReference type="FunFam" id="3.90.850.10:FF:000002">
    <property type="entry name" value="2-hydroxyhepta-2,4-diene-1,7-dioate isomerase"/>
    <property type="match status" value="1"/>
</dbReference>
<feature type="domain" description="Fumarylacetoacetase-like C-terminal" evidence="3">
    <location>
        <begin position="116"/>
        <end position="312"/>
    </location>
</feature>
<dbReference type="GO" id="GO:0046872">
    <property type="term" value="F:metal ion binding"/>
    <property type="evidence" value="ECO:0007669"/>
    <property type="project" value="UniProtKB-KW"/>
</dbReference>
<evidence type="ECO:0000313" key="5">
    <source>
        <dbReference type="Proteomes" id="UP001273209"/>
    </source>
</evidence>
<dbReference type="GO" id="GO:0050163">
    <property type="term" value="F:oxaloacetate tautomerase activity"/>
    <property type="evidence" value="ECO:0007669"/>
    <property type="project" value="UniProtKB-ARBA"/>
</dbReference>
<dbReference type="Gene3D" id="3.90.850.10">
    <property type="entry name" value="Fumarylacetoacetase-like, C-terminal domain"/>
    <property type="match status" value="1"/>
</dbReference>
<dbReference type="Proteomes" id="UP001273209">
    <property type="component" value="Unassembled WGS sequence"/>
</dbReference>